<dbReference type="Pfam" id="PF02954">
    <property type="entry name" value="HTH_8"/>
    <property type="match status" value="1"/>
</dbReference>
<dbReference type="InterPro" id="IPR025944">
    <property type="entry name" value="Sigma_54_int_dom_CS"/>
</dbReference>
<evidence type="ECO:0000256" key="2">
    <source>
        <dbReference type="ARBA" id="ARBA00022840"/>
    </source>
</evidence>
<dbReference type="SMART" id="SM00382">
    <property type="entry name" value="AAA"/>
    <property type="match status" value="1"/>
</dbReference>
<dbReference type="Pfam" id="PF25601">
    <property type="entry name" value="AAA_lid_14"/>
    <property type="match status" value="1"/>
</dbReference>
<evidence type="ECO:0000313" key="8">
    <source>
        <dbReference type="Proteomes" id="UP000287996"/>
    </source>
</evidence>
<dbReference type="SUPFAM" id="SSF52540">
    <property type="entry name" value="P-loop containing nucleoside triphosphate hydrolases"/>
    <property type="match status" value="1"/>
</dbReference>
<dbReference type="PROSITE" id="PS00676">
    <property type="entry name" value="SIGMA54_INTERACT_2"/>
    <property type="match status" value="1"/>
</dbReference>
<dbReference type="PROSITE" id="PS00688">
    <property type="entry name" value="SIGMA54_INTERACT_3"/>
    <property type="match status" value="1"/>
</dbReference>
<dbReference type="CDD" id="cd00009">
    <property type="entry name" value="AAA"/>
    <property type="match status" value="1"/>
</dbReference>
<dbReference type="FunFam" id="3.40.50.300:FF:000006">
    <property type="entry name" value="DNA-binding transcriptional regulator NtrC"/>
    <property type="match status" value="1"/>
</dbReference>
<dbReference type="GO" id="GO:0043565">
    <property type="term" value="F:sequence-specific DNA binding"/>
    <property type="evidence" value="ECO:0007669"/>
    <property type="project" value="InterPro"/>
</dbReference>
<evidence type="ECO:0000256" key="3">
    <source>
        <dbReference type="ARBA" id="ARBA00023015"/>
    </source>
</evidence>
<keyword evidence="3" id="KW-0805">Transcription regulation</keyword>
<accession>A0A432ZUL7</accession>
<dbReference type="Gene3D" id="3.40.50.300">
    <property type="entry name" value="P-loop containing nucleotide triphosphate hydrolases"/>
    <property type="match status" value="1"/>
</dbReference>
<keyword evidence="1" id="KW-0547">Nucleotide-binding</keyword>
<dbReference type="Gene3D" id="1.10.10.60">
    <property type="entry name" value="Homeodomain-like"/>
    <property type="match status" value="1"/>
</dbReference>
<organism evidence="7 8">
    <name type="scientific">Idiomarina tyrosinivorans</name>
    <dbReference type="NCBI Taxonomy" id="1445662"/>
    <lineage>
        <taxon>Bacteria</taxon>
        <taxon>Pseudomonadati</taxon>
        <taxon>Pseudomonadota</taxon>
        <taxon>Gammaproteobacteria</taxon>
        <taxon>Alteromonadales</taxon>
        <taxon>Idiomarinaceae</taxon>
        <taxon>Idiomarina</taxon>
    </lineage>
</organism>
<reference evidence="7 8" key="1">
    <citation type="journal article" date="2011" name="Front. Microbiol.">
        <title>Genomic signatures of strain selection and enhancement in Bacillus atrophaeus var. globigii, a historical biowarfare simulant.</title>
        <authorList>
            <person name="Gibbons H.S."/>
            <person name="Broomall S.M."/>
            <person name="McNew L.A."/>
            <person name="Daligault H."/>
            <person name="Chapman C."/>
            <person name="Bruce D."/>
            <person name="Karavis M."/>
            <person name="Krepps M."/>
            <person name="McGregor P.A."/>
            <person name="Hong C."/>
            <person name="Park K.H."/>
            <person name="Akmal A."/>
            <person name="Feldman A."/>
            <person name="Lin J.S."/>
            <person name="Chang W.E."/>
            <person name="Higgs B.W."/>
            <person name="Demirev P."/>
            <person name="Lindquist J."/>
            <person name="Liem A."/>
            <person name="Fochler E."/>
            <person name="Read T.D."/>
            <person name="Tapia R."/>
            <person name="Johnson S."/>
            <person name="Bishop-Lilly K.A."/>
            <person name="Detter C."/>
            <person name="Han C."/>
            <person name="Sozhamannan S."/>
            <person name="Rosenzweig C.N."/>
            <person name="Skowronski E.W."/>
        </authorList>
    </citation>
    <scope>NUCLEOTIDE SEQUENCE [LARGE SCALE GENOMIC DNA]</scope>
    <source>
        <strain evidence="7 8">CC-PW-9</strain>
    </source>
</reference>
<dbReference type="InterPro" id="IPR003593">
    <property type="entry name" value="AAA+_ATPase"/>
</dbReference>
<keyword evidence="5" id="KW-0804">Transcription</keyword>
<protein>
    <submittedName>
        <fullName evidence="7">Sigma-54-dependent Fis family transcriptional regulator</fullName>
    </submittedName>
</protein>
<dbReference type="OrthoDB" id="9804019at2"/>
<dbReference type="Gene3D" id="1.10.8.60">
    <property type="match status" value="1"/>
</dbReference>
<comment type="caution">
    <text evidence="7">The sequence shown here is derived from an EMBL/GenBank/DDBJ whole genome shotgun (WGS) entry which is preliminary data.</text>
</comment>
<evidence type="ECO:0000313" key="7">
    <source>
        <dbReference type="EMBL" id="RUO81551.1"/>
    </source>
</evidence>
<dbReference type="AlphaFoldDB" id="A0A432ZUL7"/>
<dbReference type="InterPro" id="IPR002197">
    <property type="entry name" value="HTH_Fis"/>
</dbReference>
<name>A0A432ZUL7_9GAMM</name>
<dbReference type="Proteomes" id="UP000287996">
    <property type="component" value="Unassembled WGS sequence"/>
</dbReference>
<dbReference type="PRINTS" id="PR01590">
    <property type="entry name" value="HTHFIS"/>
</dbReference>
<evidence type="ECO:0000256" key="1">
    <source>
        <dbReference type="ARBA" id="ARBA00022741"/>
    </source>
</evidence>
<dbReference type="PANTHER" id="PTHR32071">
    <property type="entry name" value="TRANSCRIPTIONAL REGULATORY PROTEIN"/>
    <property type="match status" value="1"/>
</dbReference>
<evidence type="ECO:0000259" key="6">
    <source>
        <dbReference type="PROSITE" id="PS50045"/>
    </source>
</evidence>
<dbReference type="InterPro" id="IPR009057">
    <property type="entry name" value="Homeodomain-like_sf"/>
</dbReference>
<keyword evidence="4" id="KW-0238">DNA-binding</keyword>
<gene>
    <name evidence="7" type="ORF">CWI84_00170</name>
</gene>
<sequence length="432" mass="48443">MQSFNCQQFTSLEQCPQELLNSYQVAIVESVNFDQKTFDKIEHLLQPIEWIFISDGSPNAFLDKAILQGAGQLFRHPVALTELLASVSELQQQLCPSQPQAQPPSQSQLDQFGSLVGSSTVMRELYKTLRRLATTDQNVFIQAESGTGKELAAQTLHAASTRAKQPFIAVNCAALSRELVESELFGHVKGAFTGATQSHQGLFSQAHNGTLFLDEITEMPLEHQAKLLRVLETGDYRPVGSNQLHRADVRIIAASNRDLEQAITQGQLREDLFFRLNQFPLSLPPLREREADIAGLAQHFLAYRNQQQQQQKRFSQAALEHIQQFPWPGNVRQLKHCVERAYLLAEQHIMVEHLLLNEDTALANGDKALAGMPLQQLEKAAIEATLEMNQGNRSKTAEQLGVSVKTLYNKLERYQHEETQSAATETKRPLAK</sequence>
<dbReference type="Pfam" id="PF00158">
    <property type="entry name" value="Sigma54_activat"/>
    <property type="match status" value="1"/>
</dbReference>
<feature type="domain" description="Sigma-54 factor interaction" evidence="6">
    <location>
        <begin position="115"/>
        <end position="343"/>
    </location>
</feature>
<dbReference type="SUPFAM" id="SSF46689">
    <property type="entry name" value="Homeodomain-like"/>
    <property type="match status" value="1"/>
</dbReference>
<keyword evidence="2" id="KW-0067">ATP-binding</keyword>
<dbReference type="EMBL" id="PIQH01000001">
    <property type="protein sequence ID" value="RUO81551.1"/>
    <property type="molecule type" value="Genomic_DNA"/>
</dbReference>
<dbReference type="InterPro" id="IPR058031">
    <property type="entry name" value="AAA_lid_NorR"/>
</dbReference>
<dbReference type="GO" id="GO:0006355">
    <property type="term" value="P:regulation of DNA-templated transcription"/>
    <property type="evidence" value="ECO:0007669"/>
    <property type="project" value="InterPro"/>
</dbReference>
<dbReference type="InterPro" id="IPR025943">
    <property type="entry name" value="Sigma_54_int_dom_ATP-bd_2"/>
</dbReference>
<proteinExistence type="predicted"/>
<dbReference type="GO" id="GO:0005524">
    <property type="term" value="F:ATP binding"/>
    <property type="evidence" value="ECO:0007669"/>
    <property type="project" value="UniProtKB-KW"/>
</dbReference>
<dbReference type="InterPro" id="IPR027417">
    <property type="entry name" value="P-loop_NTPase"/>
</dbReference>
<dbReference type="InterPro" id="IPR002078">
    <property type="entry name" value="Sigma_54_int"/>
</dbReference>
<evidence type="ECO:0000256" key="5">
    <source>
        <dbReference type="ARBA" id="ARBA00023163"/>
    </source>
</evidence>
<dbReference type="PROSITE" id="PS50045">
    <property type="entry name" value="SIGMA54_INTERACT_4"/>
    <property type="match status" value="1"/>
</dbReference>
<evidence type="ECO:0000256" key="4">
    <source>
        <dbReference type="ARBA" id="ARBA00023125"/>
    </source>
</evidence>
<dbReference type="PANTHER" id="PTHR32071:SF117">
    <property type="entry name" value="PTS-DEPENDENT DIHYDROXYACETONE KINASE OPERON REGULATORY PROTEIN-RELATED"/>
    <property type="match status" value="1"/>
</dbReference>
<keyword evidence="8" id="KW-1185">Reference proteome</keyword>